<organism evidence="2 3">
    <name type="scientific">Streptosporangium fragile</name>
    <dbReference type="NCBI Taxonomy" id="46186"/>
    <lineage>
        <taxon>Bacteria</taxon>
        <taxon>Bacillati</taxon>
        <taxon>Actinomycetota</taxon>
        <taxon>Actinomycetes</taxon>
        <taxon>Streptosporangiales</taxon>
        <taxon>Streptosporangiaceae</taxon>
        <taxon>Streptosporangium</taxon>
    </lineage>
</organism>
<evidence type="ECO:0000256" key="1">
    <source>
        <dbReference type="SAM" id="MobiDB-lite"/>
    </source>
</evidence>
<dbReference type="Proteomes" id="UP001500831">
    <property type="component" value="Unassembled WGS sequence"/>
</dbReference>
<protein>
    <submittedName>
        <fullName evidence="2">Uncharacterized protein</fullName>
    </submittedName>
</protein>
<feature type="region of interest" description="Disordered" evidence="1">
    <location>
        <begin position="76"/>
        <end position="110"/>
    </location>
</feature>
<proteinExistence type="predicted"/>
<name>A0ABP6IEJ5_9ACTN</name>
<accession>A0ABP6IEJ5</accession>
<reference evidence="3" key="1">
    <citation type="journal article" date="2019" name="Int. J. Syst. Evol. Microbiol.">
        <title>The Global Catalogue of Microorganisms (GCM) 10K type strain sequencing project: providing services to taxonomists for standard genome sequencing and annotation.</title>
        <authorList>
            <consortium name="The Broad Institute Genomics Platform"/>
            <consortium name="The Broad Institute Genome Sequencing Center for Infectious Disease"/>
            <person name="Wu L."/>
            <person name="Ma J."/>
        </authorList>
    </citation>
    <scope>NUCLEOTIDE SEQUENCE [LARGE SCALE GENOMIC DNA]</scope>
    <source>
        <strain evidence="3">JCM 6242</strain>
    </source>
</reference>
<comment type="caution">
    <text evidence="2">The sequence shown here is derived from an EMBL/GenBank/DDBJ whole genome shotgun (WGS) entry which is preliminary data.</text>
</comment>
<evidence type="ECO:0000313" key="3">
    <source>
        <dbReference type="Proteomes" id="UP001500831"/>
    </source>
</evidence>
<feature type="compositionally biased region" description="Basic and acidic residues" evidence="1">
    <location>
        <begin position="88"/>
        <end position="98"/>
    </location>
</feature>
<sequence length="136" mass="14671">MPCQTCDAAVAGRLSAHHDHWRVGNQGRVRLIVENIEHPDEYFGVTPGRTEVPVPFESARVVGACETEAEITVLGPAPWQAGPAGRVPAHDSPDKLDARPNTGQVTGRGWKREVLVTRALRLGLVDSGSGRAGHRR</sequence>
<gene>
    <name evidence="2" type="ORF">GCM10010517_25400</name>
</gene>
<evidence type="ECO:0000313" key="2">
    <source>
        <dbReference type="EMBL" id="GAA2865994.1"/>
    </source>
</evidence>
<keyword evidence="3" id="KW-1185">Reference proteome</keyword>
<dbReference type="EMBL" id="BAAAVI010000015">
    <property type="protein sequence ID" value="GAA2865994.1"/>
    <property type="molecule type" value="Genomic_DNA"/>
</dbReference>